<evidence type="ECO:0000313" key="1">
    <source>
        <dbReference type="EMBL" id="KZT27588.1"/>
    </source>
</evidence>
<protein>
    <submittedName>
        <fullName evidence="1">Uncharacterized protein</fullName>
    </submittedName>
</protein>
<reference evidence="1 2" key="1">
    <citation type="journal article" date="2016" name="Mol. Biol. Evol.">
        <title>Comparative Genomics of Early-Diverging Mushroom-Forming Fungi Provides Insights into the Origins of Lignocellulose Decay Capabilities.</title>
        <authorList>
            <person name="Nagy L.G."/>
            <person name="Riley R."/>
            <person name="Tritt A."/>
            <person name="Adam C."/>
            <person name="Daum C."/>
            <person name="Floudas D."/>
            <person name="Sun H."/>
            <person name="Yadav J.S."/>
            <person name="Pangilinan J."/>
            <person name="Larsson K.H."/>
            <person name="Matsuura K."/>
            <person name="Barry K."/>
            <person name="Labutti K."/>
            <person name="Kuo R."/>
            <person name="Ohm R.A."/>
            <person name="Bhattacharya S.S."/>
            <person name="Shirouzu T."/>
            <person name="Yoshinaga Y."/>
            <person name="Martin F.M."/>
            <person name="Grigoriev I.V."/>
            <person name="Hibbett D.S."/>
        </authorList>
    </citation>
    <scope>NUCLEOTIDE SEQUENCE [LARGE SCALE GENOMIC DNA]</scope>
    <source>
        <strain evidence="1 2">HHB14362 ss-1</strain>
    </source>
</reference>
<dbReference type="EMBL" id="KV425561">
    <property type="protein sequence ID" value="KZT27588.1"/>
    <property type="molecule type" value="Genomic_DNA"/>
</dbReference>
<proteinExistence type="predicted"/>
<name>A0A165U3J2_9AGAM</name>
<evidence type="ECO:0000313" key="2">
    <source>
        <dbReference type="Proteomes" id="UP000076761"/>
    </source>
</evidence>
<accession>A0A165U3J2</accession>
<organism evidence="1 2">
    <name type="scientific">Neolentinus lepideus HHB14362 ss-1</name>
    <dbReference type="NCBI Taxonomy" id="1314782"/>
    <lineage>
        <taxon>Eukaryota</taxon>
        <taxon>Fungi</taxon>
        <taxon>Dikarya</taxon>
        <taxon>Basidiomycota</taxon>
        <taxon>Agaricomycotina</taxon>
        <taxon>Agaricomycetes</taxon>
        <taxon>Gloeophyllales</taxon>
        <taxon>Gloeophyllaceae</taxon>
        <taxon>Neolentinus</taxon>
    </lineage>
</organism>
<gene>
    <name evidence="1" type="ORF">NEOLEDRAFT_1130592</name>
</gene>
<dbReference type="InParanoid" id="A0A165U3J2"/>
<dbReference type="Proteomes" id="UP000076761">
    <property type="component" value="Unassembled WGS sequence"/>
</dbReference>
<keyword evidence="2" id="KW-1185">Reference proteome</keyword>
<sequence length="96" mass="11100">MFCYWTTRLRSCDNPILLEGARFHQSRHSTWLNLLRPRAVLTVDHIRKRHPTSLCSHAELFLHLHIYPVLVGLMSQCSHETVPTLKRAVTVIADVS</sequence>
<dbReference type="AlphaFoldDB" id="A0A165U3J2"/>